<dbReference type="InterPro" id="IPR008984">
    <property type="entry name" value="SMAD_FHA_dom_sf"/>
</dbReference>
<name>A0ABY6HNN0_9ARCH</name>
<gene>
    <name evidence="3" type="ORF">NEF87_001400</name>
</gene>
<feature type="compositionally biased region" description="Polar residues" evidence="1">
    <location>
        <begin position="51"/>
        <end position="74"/>
    </location>
</feature>
<dbReference type="CDD" id="cd00060">
    <property type="entry name" value="FHA"/>
    <property type="match status" value="1"/>
</dbReference>
<proteinExistence type="predicted"/>
<evidence type="ECO:0000313" key="4">
    <source>
        <dbReference type="Proteomes" id="UP001208689"/>
    </source>
</evidence>
<protein>
    <recommendedName>
        <fullName evidence="2">FHA domain-containing protein</fullName>
    </recommendedName>
</protein>
<dbReference type="Gene3D" id="2.60.200.20">
    <property type="match status" value="1"/>
</dbReference>
<keyword evidence="4" id="KW-1185">Reference proteome</keyword>
<dbReference type="EMBL" id="CP104013">
    <property type="protein sequence ID" value="UYP45115.1"/>
    <property type="molecule type" value="Genomic_DNA"/>
</dbReference>
<feature type="region of interest" description="Disordered" evidence="1">
    <location>
        <begin position="46"/>
        <end position="89"/>
    </location>
</feature>
<reference evidence="3" key="1">
    <citation type="submission" date="2022-09" db="EMBL/GenBank/DDBJ databases">
        <title>Actin cytoskeleton and complex cell architecture in an #Asgard archaeon.</title>
        <authorList>
            <person name="Ponce Toledo R.I."/>
            <person name="Schleper C."/>
            <person name="Rodrigues Oliveira T."/>
            <person name="Wollweber F."/>
            <person name="Xu J."/>
            <person name="Rittmann S."/>
            <person name="Klingl A."/>
            <person name="Pilhofer M."/>
        </authorList>
    </citation>
    <scope>NUCLEOTIDE SEQUENCE</scope>
    <source>
        <strain evidence="3">B-35</strain>
    </source>
</reference>
<evidence type="ECO:0000256" key="1">
    <source>
        <dbReference type="SAM" id="MobiDB-lite"/>
    </source>
</evidence>
<dbReference type="InterPro" id="IPR000253">
    <property type="entry name" value="FHA_dom"/>
</dbReference>
<dbReference type="Pfam" id="PF00498">
    <property type="entry name" value="FHA"/>
    <property type="match status" value="1"/>
</dbReference>
<sequence>MEISISCPYCGKQMQISLSRTKAKDVICELCGSPLSEEAFKAIKDYKPPSRTGTKSSNSEHVTQSTTFPSSNETPAFPSPTHTPEPAKIQPVRNFPFQVGEARSPISAPSISNEAFLIFPQINQKIKIPTTSSYFHFGRNVILPLVSPSQFDVEWLNSISRVQKQHARVIKEHFKIRRDSAGKFYLEDNQSRWGTWINRQQIKNKGEIPLMNGDKIELMLSKPNTKKVFPFEIIFQC</sequence>
<organism evidence="3 4">
    <name type="scientific">Candidatus Lokiarchaeum ossiferum</name>
    <dbReference type="NCBI Taxonomy" id="2951803"/>
    <lineage>
        <taxon>Archaea</taxon>
        <taxon>Promethearchaeati</taxon>
        <taxon>Promethearchaeota</taxon>
        <taxon>Promethearchaeia</taxon>
        <taxon>Promethearchaeales</taxon>
        <taxon>Promethearchaeaceae</taxon>
        <taxon>Candidatus Lokiarchaeum</taxon>
    </lineage>
</organism>
<feature type="domain" description="FHA" evidence="2">
    <location>
        <begin position="160"/>
        <end position="218"/>
    </location>
</feature>
<evidence type="ECO:0000259" key="2">
    <source>
        <dbReference type="Pfam" id="PF00498"/>
    </source>
</evidence>
<evidence type="ECO:0000313" key="3">
    <source>
        <dbReference type="EMBL" id="UYP45115.1"/>
    </source>
</evidence>
<dbReference type="SUPFAM" id="SSF49879">
    <property type="entry name" value="SMAD/FHA domain"/>
    <property type="match status" value="1"/>
</dbReference>
<dbReference type="Proteomes" id="UP001208689">
    <property type="component" value="Chromosome"/>
</dbReference>
<accession>A0ABY6HNN0</accession>